<dbReference type="InterPro" id="IPR006600">
    <property type="entry name" value="HTH_CenpB_DNA-bd_dom"/>
</dbReference>
<evidence type="ECO:0000259" key="2">
    <source>
        <dbReference type="PROSITE" id="PS51253"/>
    </source>
</evidence>
<keyword evidence="4" id="KW-1185">Reference proteome</keyword>
<evidence type="ECO:0000313" key="3">
    <source>
        <dbReference type="EMBL" id="EUC47545.1"/>
    </source>
</evidence>
<feature type="non-terminal residue" evidence="3">
    <location>
        <position position="1"/>
    </location>
</feature>
<evidence type="ECO:0000256" key="1">
    <source>
        <dbReference type="ARBA" id="ARBA00023125"/>
    </source>
</evidence>
<accession>W6ZC43</accession>
<dbReference type="GeneID" id="19127570"/>
<dbReference type="OrthoDB" id="3693047at2759"/>
<keyword evidence="1" id="KW-0238">DNA-binding</keyword>
<gene>
    <name evidence="3" type="ORF">COCMIDRAFT_89898</name>
</gene>
<dbReference type="GO" id="GO:0003677">
    <property type="term" value="F:DNA binding"/>
    <property type="evidence" value="ECO:0007669"/>
    <property type="project" value="UniProtKB-KW"/>
</dbReference>
<reference evidence="3 4" key="1">
    <citation type="journal article" date="2013" name="PLoS Genet.">
        <title>Comparative genome structure, secondary metabolite, and effector coding capacity across Cochliobolus pathogens.</title>
        <authorList>
            <person name="Condon B.J."/>
            <person name="Leng Y."/>
            <person name="Wu D."/>
            <person name="Bushley K.E."/>
            <person name="Ohm R.A."/>
            <person name="Otillar R."/>
            <person name="Martin J."/>
            <person name="Schackwitz W."/>
            <person name="Grimwood J."/>
            <person name="MohdZainudin N."/>
            <person name="Xue C."/>
            <person name="Wang R."/>
            <person name="Manning V.A."/>
            <person name="Dhillon B."/>
            <person name="Tu Z.J."/>
            <person name="Steffenson B.J."/>
            <person name="Salamov A."/>
            <person name="Sun H."/>
            <person name="Lowry S."/>
            <person name="LaButti K."/>
            <person name="Han J."/>
            <person name="Copeland A."/>
            <person name="Lindquist E."/>
            <person name="Barry K."/>
            <person name="Schmutz J."/>
            <person name="Baker S.E."/>
            <person name="Ciuffetti L.M."/>
            <person name="Grigoriev I.V."/>
            <person name="Zhong S."/>
            <person name="Turgeon B.G."/>
        </authorList>
    </citation>
    <scope>NUCLEOTIDE SEQUENCE [LARGE SCALE GENOMIC DNA]</scope>
    <source>
        <strain evidence="3 4">ATCC 44560</strain>
    </source>
</reference>
<feature type="domain" description="HTH CENPB-type" evidence="2">
    <location>
        <begin position="1"/>
        <end position="52"/>
    </location>
</feature>
<dbReference type="EMBL" id="KI963951">
    <property type="protein sequence ID" value="EUC47545.1"/>
    <property type="molecule type" value="Genomic_DNA"/>
</dbReference>
<dbReference type="HOGENOM" id="CLU_3074108_0_0_1"/>
<dbReference type="KEGG" id="bor:COCMIDRAFT_89898"/>
<dbReference type="AlphaFoldDB" id="W6ZC43"/>
<proteinExistence type="predicted"/>
<sequence length="53" mass="6337">ELELIRYITKLKKQGLPPREIIRIFLSAVADHQLSESWVTRFINRHKLHLISK</sequence>
<evidence type="ECO:0000313" key="4">
    <source>
        <dbReference type="Proteomes" id="UP000054032"/>
    </source>
</evidence>
<organism evidence="3 4">
    <name type="scientific">Bipolaris oryzae ATCC 44560</name>
    <dbReference type="NCBI Taxonomy" id="930090"/>
    <lineage>
        <taxon>Eukaryota</taxon>
        <taxon>Fungi</taxon>
        <taxon>Dikarya</taxon>
        <taxon>Ascomycota</taxon>
        <taxon>Pezizomycotina</taxon>
        <taxon>Dothideomycetes</taxon>
        <taxon>Pleosporomycetidae</taxon>
        <taxon>Pleosporales</taxon>
        <taxon>Pleosporineae</taxon>
        <taxon>Pleosporaceae</taxon>
        <taxon>Bipolaris</taxon>
    </lineage>
</organism>
<dbReference type="RefSeq" id="XP_007685940.1">
    <property type="nucleotide sequence ID" value="XM_007687750.1"/>
</dbReference>
<name>W6ZC43_COCMI</name>
<protein>
    <recommendedName>
        <fullName evidence="2">HTH CENPB-type domain-containing protein</fullName>
    </recommendedName>
</protein>
<dbReference type="Proteomes" id="UP000054032">
    <property type="component" value="Unassembled WGS sequence"/>
</dbReference>
<dbReference type="PROSITE" id="PS51253">
    <property type="entry name" value="HTH_CENPB"/>
    <property type="match status" value="1"/>
</dbReference>